<dbReference type="InterPro" id="IPR021316">
    <property type="entry name" value="DUF2913"/>
</dbReference>
<evidence type="ECO:0000313" key="1">
    <source>
        <dbReference type="EMBL" id="ECT2674990.1"/>
    </source>
</evidence>
<organism evidence="1">
    <name type="scientific">Salmonella enteritidis</name>
    <dbReference type="NCBI Taxonomy" id="149539"/>
    <lineage>
        <taxon>Bacteria</taxon>
        <taxon>Pseudomonadati</taxon>
        <taxon>Pseudomonadota</taxon>
        <taxon>Gammaproteobacteria</taxon>
        <taxon>Enterobacterales</taxon>
        <taxon>Enterobacteriaceae</taxon>
        <taxon>Salmonella</taxon>
    </lineage>
</organism>
<reference evidence="1" key="1">
    <citation type="submission" date="2018-08" db="EMBL/GenBank/DDBJ databases">
        <authorList>
            <consortium name="GenomeTrakr network: Whole genome sequencing for foodborne pathogen traceback"/>
        </authorList>
    </citation>
    <scope>NUCLEOTIDE SEQUENCE</scope>
    <source>
        <strain evidence="1">FSIS11812566</strain>
    </source>
</reference>
<dbReference type="Pfam" id="PF11140">
    <property type="entry name" value="DUF2913"/>
    <property type="match status" value="1"/>
</dbReference>
<accession>A0A631J4Y7</accession>
<dbReference type="EMBL" id="AAKMFO010000058">
    <property type="protein sequence ID" value="ECT2674990.1"/>
    <property type="molecule type" value="Genomic_DNA"/>
</dbReference>
<dbReference type="GeneID" id="6801430"/>
<protein>
    <submittedName>
        <fullName evidence="1">DUF2913 family protein</fullName>
    </submittedName>
</protein>
<dbReference type="RefSeq" id="WP_004239713.1">
    <property type="nucleotide sequence ID" value="NZ_MXBH01000105.1"/>
</dbReference>
<proteinExistence type="predicted"/>
<comment type="caution">
    <text evidence="1">The sequence shown here is derived from an EMBL/GenBank/DDBJ whole genome shotgun (WGS) entry which is preliminary data.</text>
</comment>
<sequence length="202" mass="22716">MSQTITRKTGHFAWCALVALHLARREGLVQSDMQKNLFLIRWLATAKKQRRFDRDVTPDIDWLLQQGRTLGSRAKLPQKLDYLYRSCTGALHEQSDLFRLTYALESAKEAGFAYQLLSDKSWHRRHAVSPDTLSNTICLSKNALEQAFDTDGHQTAHLPVKIGGDIAALAELLTQCGWQLITTDNPPLYLLLTLINPSISAG</sequence>
<dbReference type="AlphaFoldDB" id="A0A631J4Y7"/>
<gene>
    <name evidence="1" type="ORF">DYT79_21210</name>
</gene>
<name>A0A631J4Y7_SALEN</name>